<dbReference type="InterPro" id="IPR022460">
    <property type="entry name" value="Flavoprotein_PP4765"/>
</dbReference>
<keyword evidence="6" id="KW-0238">DNA-binding</keyword>
<evidence type="ECO:0000259" key="5">
    <source>
        <dbReference type="Pfam" id="PF22780"/>
    </source>
</evidence>
<dbReference type="OrthoDB" id="5288829at2"/>
<dbReference type="InterPro" id="IPR023166">
    <property type="entry name" value="BaiN-like_dom_sf"/>
</dbReference>
<proteinExistence type="predicted"/>
<dbReference type="InterPro" id="IPR057661">
    <property type="entry name" value="RsdA/BaiN/AoA(So)_Rossmann"/>
</dbReference>
<organism evidence="6 7">
    <name type="scientific">Tenacibaculum soleae</name>
    <dbReference type="NCBI Taxonomy" id="447689"/>
    <lineage>
        <taxon>Bacteria</taxon>
        <taxon>Pseudomonadati</taxon>
        <taxon>Bacteroidota</taxon>
        <taxon>Flavobacteriia</taxon>
        <taxon>Flavobacteriales</taxon>
        <taxon>Flavobacteriaceae</taxon>
        <taxon>Tenacibaculum</taxon>
    </lineage>
</organism>
<dbReference type="PANTHER" id="PTHR42887">
    <property type="entry name" value="OS12G0638800 PROTEIN"/>
    <property type="match status" value="1"/>
</dbReference>
<dbReference type="AlphaFoldDB" id="A0A1B9XX38"/>
<accession>A0A1B9XX38</accession>
<protein>
    <submittedName>
        <fullName evidence="6">DNA-binding protein</fullName>
    </submittedName>
</protein>
<keyword evidence="7" id="KW-1185">Reference proteome</keyword>
<dbReference type="RefSeq" id="WP_068706188.1">
    <property type="nucleotide sequence ID" value="NZ_MAKX01000035.1"/>
</dbReference>
<dbReference type="Gene3D" id="3.50.50.60">
    <property type="entry name" value="FAD/NAD(P)-binding domain"/>
    <property type="match status" value="1"/>
</dbReference>
<dbReference type="Proteomes" id="UP000093186">
    <property type="component" value="Unassembled WGS sequence"/>
</dbReference>
<dbReference type="SUPFAM" id="SSF51905">
    <property type="entry name" value="FAD/NAD(P)-binding domain"/>
    <property type="match status" value="1"/>
</dbReference>
<evidence type="ECO:0000259" key="4">
    <source>
        <dbReference type="Pfam" id="PF03486"/>
    </source>
</evidence>
<evidence type="ECO:0000256" key="3">
    <source>
        <dbReference type="ARBA" id="ARBA00022827"/>
    </source>
</evidence>
<dbReference type="NCBIfam" id="TIGR00275">
    <property type="entry name" value="aminoacetone oxidase family FAD-binding enzyme"/>
    <property type="match status" value="1"/>
</dbReference>
<dbReference type="Pfam" id="PF22780">
    <property type="entry name" value="HI0933_like_1st"/>
    <property type="match status" value="1"/>
</dbReference>
<sequence length="397" mass="44358">MKKSIAIIGGGPSALFTAAFLDSNKFDITIYEKKKSVGRKFLVAGDGGFNLSHGEHIDKMITRYTPTTFLKNALLNFTNEDLRNWLLSIDIPSFIGSSNRIYPEKGIKPITVLANIKKFLIDKNVQFITNHEWQGWNIKNELIFNNDKIINADFTVFSLGGASWKITGSDGNWLNKFISKGINTLAFLPANCAYKVDWKIDFISKNEGQPLKNISLSCLDKIQKGELVITKFGLEGNAIYALSSEIQSQLSKYKKATVFLDLKPMFSLNELTHKINTSSLRTTTDILKKTLKLSLPQIELLKTILSKDEFLNKTILSLKIKALPLTINTAAKINEAISTTGGISLNEVTENFEFKKIKNSYCIGEMLDWNAPTGGYLLQACFSMGAYLAKHLNKNKS</sequence>
<dbReference type="EMBL" id="MAKX01000035">
    <property type="protein sequence ID" value="OCK42089.1"/>
    <property type="molecule type" value="Genomic_DNA"/>
</dbReference>
<dbReference type="InterPro" id="IPR036188">
    <property type="entry name" value="FAD/NAD-bd_sf"/>
</dbReference>
<feature type="domain" description="RsdA/BaiN/AoA(So)-like Rossmann fold-like" evidence="4">
    <location>
        <begin position="4"/>
        <end position="389"/>
    </location>
</feature>
<dbReference type="SUPFAM" id="SSF160996">
    <property type="entry name" value="HI0933 insert domain-like"/>
    <property type="match status" value="1"/>
</dbReference>
<dbReference type="NCBIfam" id="TIGR03862">
    <property type="entry name" value="flavo_PP4765"/>
    <property type="match status" value="1"/>
</dbReference>
<comment type="caution">
    <text evidence="6">The sequence shown here is derived from an EMBL/GenBank/DDBJ whole genome shotgun (WGS) entry which is preliminary data.</text>
</comment>
<dbReference type="InterPro" id="IPR055178">
    <property type="entry name" value="RsdA/BaiN/AoA(So)-like_dom"/>
</dbReference>
<dbReference type="Pfam" id="PF03486">
    <property type="entry name" value="HI0933_like"/>
    <property type="match status" value="1"/>
</dbReference>
<comment type="cofactor">
    <cofactor evidence="1">
        <name>FAD</name>
        <dbReference type="ChEBI" id="CHEBI:57692"/>
    </cofactor>
</comment>
<evidence type="ECO:0000313" key="6">
    <source>
        <dbReference type="EMBL" id="OCK42089.1"/>
    </source>
</evidence>
<dbReference type="Gene3D" id="1.10.8.260">
    <property type="entry name" value="HI0933 insert domain-like"/>
    <property type="match status" value="1"/>
</dbReference>
<evidence type="ECO:0000256" key="2">
    <source>
        <dbReference type="ARBA" id="ARBA00022630"/>
    </source>
</evidence>
<dbReference type="Gene3D" id="2.40.30.10">
    <property type="entry name" value="Translation factors"/>
    <property type="match status" value="1"/>
</dbReference>
<name>A0A1B9XX38_9FLAO</name>
<keyword evidence="3" id="KW-0274">FAD</keyword>
<reference evidence="6 7" key="1">
    <citation type="submission" date="2016-06" db="EMBL/GenBank/DDBJ databases">
        <title>Draft Genome Sequence of Tenacibaculum soleae UCD-KL19.</title>
        <authorList>
            <person name="Eisen J.A."/>
            <person name="Coil D.A."/>
            <person name="Lujan K.M."/>
        </authorList>
    </citation>
    <scope>NUCLEOTIDE SEQUENCE [LARGE SCALE GENOMIC DNA]</scope>
    <source>
        <strain evidence="6 7">UCD-KL19</strain>
    </source>
</reference>
<gene>
    <name evidence="6" type="ORF">BA195_12830</name>
</gene>
<dbReference type="InterPro" id="IPR004792">
    <property type="entry name" value="BaiN-like"/>
</dbReference>
<dbReference type="GO" id="GO:0003677">
    <property type="term" value="F:DNA binding"/>
    <property type="evidence" value="ECO:0007669"/>
    <property type="project" value="UniProtKB-KW"/>
</dbReference>
<keyword evidence="2" id="KW-0285">Flavoprotein</keyword>
<feature type="domain" description="RsdA/BaiN/AoA(So)-like insert" evidence="5">
    <location>
        <begin position="189"/>
        <end position="337"/>
    </location>
</feature>
<dbReference type="PANTHER" id="PTHR42887:SF1">
    <property type="entry name" value="BLR3961 PROTEIN"/>
    <property type="match status" value="1"/>
</dbReference>
<evidence type="ECO:0000313" key="7">
    <source>
        <dbReference type="Proteomes" id="UP000093186"/>
    </source>
</evidence>
<evidence type="ECO:0000256" key="1">
    <source>
        <dbReference type="ARBA" id="ARBA00001974"/>
    </source>
</evidence>